<dbReference type="AlphaFoldDB" id="A0A942Z8R1"/>
<dbReference type="Pfam" id="PF16552">
    <property type="entry name" value="OAM_alpha"/>
    <property type="match status" value="1"/>
</dbReference>
<organism evidence="2 3">
    <name type="scientific">Anaeromonas frigoriresistens</name>
    <dbReference type="NCBI Taxonomy" id="2683708"/>
    <lineage>
        <taxon>Bacteria</taxon>
        <taxon>Bacillati</taxon>
        <taxon>Bacillota</taxon>
        <taxon>Tissierellia</taxon>
        <taxon>Tissierellales</taxon>
        <taxon>Thermohalobacteraceae</taxon>
        <taxon>Anaeromonas</taxon>
    </lineage>
</organism>
<evidence type="ECO:0000313" key="3">
    <source>
        <dbReference type="Proteomes" id="UP000724672"/>
    </source>
</evidence>
<proteinExistence type="predicted"/>
<name>A0A942Z8R1_9FIRM</name>
<protein>
    <submittedName>
        <fullName evidence="2">Ornithine aminomutase subunit alpha</fullName>
    </submittedName>
</protein>
<keyword evidence="3" id="KW-1185">Reference proteome</keyword>
<dbReference type="EMBL" id="WSFT01000053">
    <property type="protein sequence ID" value="MBS4540067.1"/>
    <property type="molecule type" value="Genomic_DNA"/>
</dbReference>
<dbReference type="GO" id="GO:0031419">
    <property type="term" value="F:cobalamin binding"/>
    <property type="evidence" value="ECO:0007669"/>
    <property type="project" value="InterPro"/>
</dbReference>
<accession>A0A942Z8R1</accession>
<gene>
    <name evidence="2" type="ORF">GOQ27_16435</name>
</gene>
<reference evidence="2" key="1">
    <citation type="submission" date="2019-12" db="EMBL/GenBank/DDBJ databases">
        <title>Clostridiaceae gen. nov. sp. nov., isolated from sediment in Xinjiang, China.</title>
        <authorList>
            <person name="Zhang R."/>
        </authorList>
    </citation>
    <scope>NUCLEOTIDE SEQUENCE</scope>
    <source>
        <strain evidence="2">D2Q-11</strain>
    </source>
</reference>
<feature type="domain" description="D-Lysine 5,6-aminomutase alpha subunit" evidence="1">
    <location>
        <begin position="2"/>
        <end position="116"/>
    </location>
</feature>
<dbReference type="Gene3D" id="6.10.250.2220">
    <property type="match status" value="1"/>
</dbReference>
<dbReference type="SUPFAM" id="SSF51703">
    <property type="entry name" value="Cobalamin (vitamin B12)-dependent enzymes"/>
    <property type="match status" value="1"/>
</dbReference>
<dbReference type="GO" id="GO:0003824">
    <property type="term" value="F:catalytic activity"/>
    <property type="evidence" value="ECO:0007669"/>
    <property type="project" value="InterPro"/>
</dbReference>
<dbReference type="Gene3D" id="1.10.8.1000">
    <property type="entry name" value="Ornithine 4,5 aminomutase S component, alpha subunit-like"/>
    <property type="match status" value="1"/>
</dbReference>
<dbReference type="InterPro" id="IPR016176">
    <property type="entry name" value="Cbl-dep_enz_cat"/>
</dbReference>
<comment type="caution">
    <text evidence="2">The sequence shown here is derived from an EMBL/GenBank/DDBJ whole genome shotgun (WGS) entry which is preliminary data.</text>
</comment>
<evidence type="ECO:0000259" key="1">
    <source>
        <dbReference type="Pfam" id="PF16552"/>
    </source>
</evidence>
<sequence>MKRADDFAQRRKHLADLTEEQLEAKFWELAEKIVDPMVDLASKNTSPSIERSVVMRMGFSSIEAKAIVEGAIDRGLIGKGVGHVIYRVAKDNNLSIRETGLKLLDGELWDAAMNIFSGGDNHGA</sequence>
<dbReference type="Proteomes" id="UP000724672">
    <property type="component" value="Unassembled WGS sequence"/>
</dbReference>
<evidence type="ECO:0000313" key="2">
    <source>
        <dbReference type="EMBL" id="MBS4540067.1"/>
    </source>
</evidence>
<dbReference type="InterPro" id="IPR015130">
    <property type="entry name" value="Lys-AminoMut_A"/>
</dbReference>
<dbReference type="RefSeq" id="WP_203367962.1">
    <property type="nucleotide sequence ID" value="NZ_WSFT01000053.1"/>
</dbReference>